<dbReference type="PANTHER" id="PTHR32401:SF43">
    <property type="entry name" value="LEGUME LECTIN DOMAIN-CONTAINING PROTEIN"/>
    <property type="match status" value="1"/>
</dbReference>
<dbReference type="SUPFAM" id="SSF49899">
    <property type="entry name" value="Concanavalin A-like lectins/glucanases"/>
    <property type="match status" value="1"/>
</dbReference>
<sequence length="300" mass="31862">MSALALALVLLCSAAIMVAPAAADVESHSFPVFNATTTESLWVATNMSIVMPAALLFMPEQPLPEVNVSEGFLLLPKRIDVWRAGAGALPTREASFNTSFTVESSAPPVSFVLLLDRFPTLNNPLGLRGANDSWTGAAPNATDGLSAVEVGTVRSYAPESPNVGLNVTIAPNGTAAPGRRAVWVEYNAVEHILRVYVAAGGEPRPARALLDARLSLAGQGTTQTALVGFFAARVRDIFLAVRDWDLTVDRLDTNGKKKGTPWWVILIAVIGSVAATAAIVSLVVCSFVSRRRARDMEPKQ</sequence>
<dbReference type="Pfam" id="PF00139">
    <property type="entry name" value="Lectin_legB"/>
    <property type="match status" value="1"/>
</dbReference>
<dbReference type="EnsemblPlants" id="EMT01800">
    <property type="protein sequence ID" value="EMT01800"/>
    <property type="gene ID" value="F775_03161"/>
</dbReference>
<evidence type="ECO:0000256" key="2">
    <source>
        <dbReference type="ARBA" id="ARBA00022734"/>
    </source>
</evidence>
<organism evidence="4">
    <name type="scientific">Aegilops tauschii</name>
    <name type="common">Tausch's goatgrass</name>
    <name type="synonym">Aegilops squarrosa</name>
    <dbReference type="NCBI Taxonomy" id="37682"/>
    <lineage>
        <taxon>Eukaryota</taxon>
        <taxon>Viridiplantae</taxon>
        <taxon>Streptophyta</taxon>
        <taxon>Embryophyta</taxon>
        <taxon>Tracheophyta</taxon>
        <taxon>Spermatophyta</taxon>
        <taxon>Magnoliopsida</taxon>
        <taxon>Liliopsida</taxon>
        <taxon>Poales</taxon>
        <taxon>Poaceae</taxon>
        <taxon>BOP clade</taxon>
        <taxon>Pooideae</taxon>
        <taxon>Triticodae</taxon>
        <taxon>Triticeae</taxon>
        <taxon>Triticinae</taxon>
        <taxon>Aegilops</taxon>
    </lineage>
</organism>
<accession>R7W091</accession>
<evidence type="ECO:0000313" key="4">
    <source>
        <dbReference type="EnsemblPlants" id="EMT01800"/>
    </source>
</evidence>
<dbReference type="InterPro" id="IPR001220">
    <property type="entry name" value="Legume_lectin_dom"/>
</dbReference>
<dbReference type="Gene3D" id="2.60.120.200">
    <property type="match status" value="1"/>
</dbReference>
<feature type="domain" description="Legume lectin" evidence="3">
    <location>
        <begin position="29"/>
        <end position="253"/>
    </location>
</feature>
<dbReference type="InterPro" id="IPR050258">
    <property type="entry name" value="Leguminous_Lectin"/>
</dbReference>
<dbReference type="OMA" id="KRTSWVV"/>
<dbReference type="GO" id="GO:0030246">
    <property type="term" value="F:carbohydrate binding"/>
    <property type="evidence" value="ECO:0007669"/>
    <property type="project" value="UniProtKB-KW"/>
</dbReference>
<comment type="similarity">
    <text evidence="1">Belongs to the leguminous lectin family.</text>
</comment>
<evidence type="ECO:0000259" key="3">
    <source>
        <dbReference type="Pfam" id="PF00139"/>
    </source>
</evidence>
<dbReference type="AlphaFoldDB" id="R7W091"/>
<keyword evidence="2" id="KW-0430">Lectin</keyword>
<proteinExistence type="inferred from homology"/>
<evidence type="ECO:0000256" key="1">
    <source>
        <dbReference type="ARBA" id="ARBA00007606"/>
    </source>
</evidence>
<dbReference type="FunFam" id="2.60.120.200:FF:000262">
    <property type="entry name" value="OSJNBa0027H06.10-like protein"/>
    <property type="match status" value="1"/>
</dbReference>
<reference evidence="4" key="1">
    <citation type="submission" date="2015-06" db="UniProtKB">
        <authorList>
            <consortium name="EnsemblPlants"/>
        </authorList>
    </citation>
    <scope>IDENTIFICATION</scope>
</reference>
<protein>
    <recommendedName>
        <fullName evidence="3">Legume lectin domain-containing protein</fullName>
    </recommendedName>
</protein>
<dbReference type="PANTHER" id="PTHR32401">
    <property type="entry name" value="CONCANAVALIN A-LIKE LECTIN FAMILY PROTEIN"/>
    <property type="match status" value="1"/>
</dbReference>
<dbReference type="InterPro" id="IPR013320">
    <property type="entry name" value="ConA-like_dom_sf"/>
</dbReference>
<name>R7W091_AEGTA</name>